<dbReference type="GO" id="GO:0051864">
    <property type="term" value="F:histone H3K36 demethylase activity"/>
    <property type="evidence" value="ECO:0007669"/>
    <property type="project" value="TreeGrafter"/>
</dbReference>
<evidence type="ECO:0000256" key="15">
    <source>
        <dbReference type="ARBA" id="ARBA00065303"/>
    </source>
</evidence>
<proteinExistence type="predicted"/>
<dbReference type="AlphaFoldDB" id="A0A673V021"/>
<keyword evidence="11" id="KW-0539">Nucleus</keyword>
<dbReference type="PANTHER" id="PTHR12461">
    <property type="entry name" value="HYPOXIA-INDUCIBLE FACTOR 1 ALPHA INHIBITOR-RELATED"/>
    <property type="match status" value="1"/>
</dbReference>
<feature type="region of interest" description="Disordered" evidence="20">
    <location>
        <begin position="1"/>
        <end position="66"/>
    </location>
</feature>
<dbReference type="Gene3D" id="2.60.120.650">
    <property type="entry name" value="Cupin"/>
    <property type="match status" value="1"/>
</dbReference>
<evidence type="ECO:0000256" key="12">
    <source>
        <dbReference type="ARBA" id="ARBA00023306"/>
    </source>
</evidence>
<evidence type="ECO:0000256" key="14">
    <source>
        <dbReference type="ARBA" id="ARBA00052090"/>
    </source>
</evidence>
<keyword evidence="8" id="KW-0805">Transcription regulation</keyword>
<dbReference type="GO" id="GO:0003682">
    <property type="term" value="F:chromatin binding"/>
    <property type="evidence" value="ECO:0007669"/>
    <property type="project" value="UniProtKB-ARBA"/>
</dbReference>
<evidence type="ECO:0000256" key="10">
    <source>
        <dbReference type="ARBA" id="ARBA00023163"/>
    </source>
</evidence>
<organism evidence="22 23">
    <name type="scientific">Suricata suricatta</name>
    <name type="common">Meerkat</name>
    <dbReference type="NCBI Taxonomy" id="37032"/>
    <lineage>
        <taxon>Eukaryota</taxon>
        <taxon>Metazoa</taxon>
        <taxon>Chordata</taxon>
        <taxon>Craniata</taxon>
        <taxon>Vertebrata</taxon>
        <taxon>Euteleostomi</taxon>
        <taxon>Mammalia</taxon>
        <taxon>Eutheria</taxon>
        <taxon>Laurasiatheria</taxon>
        <taxon>Carnivora</taxon>
        <taxon>Feliformia</taxon>
        <taxon>Herpestidae</taxon>
        <taxon>Suricata</taxon>
    </lineage>
</organism>
<dbReference type="PANTHER" id="PTHR12461:SF106">
    <property type="entry name" value="BIFUNCTIONAL PEPTIDASE AND ARGINYL-HYDROXYLASE JMJD5"/>
    <property type="match status" value="1"/>
</dbReference>
<feature type="region of interest" description="Disordered" evidence="20">
    <location>
        <begin position="244"/>
        <end position="264"/>
    </location>
</feature>
<dbReference type="InterPro" id="IPR003347">
    <property type="entry name" value="JmjC_dom"/>
</dbReference>
<keyword evidence="5" id="KW-0223">Dioxygenase</keyword>
<dbReference type="FunFam" id="2.60.120.650:FF:000019">
    <property type="entry name" value="Bifunctional peptidase and arginyl-hydroxylase JMJD5"/>
    <property type="match status" value="1"/>
</dbReference>
<keyword evidence="3" id="KW-0479">Metal-binding</keyword>
<protein>
    <recommendedName>
        <fullName evidence="17">Bifunctional peptidase and arginyl-hydroxylase JMJD5</fullName>
        <ecNumber evidence="16">1.14.11.73</ecNumber>
    </recommendedName>
    <alternativeName>
        <fullName evidence="13">JmjC domain-containing protein 5</fullName>
    </alternativeName>
    <alternativeName>
        <fullName evidence="19">Jumonji C domain-containing protein 5</fullName>
    </alternativeName>
    <alternativeName>
        <fullName evidence="18">L-arginine (3R)-hydroxylase KDM8</fullName>
    </alternativeName>
</protein>
<dbReference type="GO" id="GO:0005634">
    <property type="term" value="C:nucleus"/>
    <property type="evidence" value="ECO:0007669"/>
    <property type="project" value="UniProtKB-SubCell"/>
</dbReference>
<reference evidence="22" key="2">
    <citation type="submission" date="2025-08" db="UniProtKB">
        <authorList>
            <consortium name="Ensembl"/>
        </authorList>
    </citation>
    <scope>IDENTIFICATION</scope>
</reference>
<keyword evidence="7" id="KW-0408">Iron</keyword>
<dbReference type="InterPro" id="IPR056520">
    <property type="entry name" value="ARM_KDM8_N"/>
</dbReference>
<evidence type="ECO:0000256" key="5">
    <source>
        <dbReference type="ARBA" id="ARBA00022964"/>
    </source>
</evidence>
<evidence type="ECO:0000256" key="17">
    <source>
        <dbReference type="ARBA" id="ARBA00069993"/>
    </source>
</evidence>
<evidence type="ECO:0000256" key="4">
    <source>
        <dbReference type="ARBA" id="ARBA00022853"/>
    </source>
</evidence>
<evidence type="ECO:0000256" key="3">
    <source>
        <dbReference type="ARBA" id="ARBA00022723"/>
    </source>
</evidence>
<feature type="domain" description="JmjC" evidence="21">
    <location>
        <begin position="364"/>
        <end position="519"/>
    </location>
</feature>
<gene>
    <name evidence="22" type="primary">KDM8</name>
</gene>
<evidence type="ECO:0000256" key="13">
    <source>
        <dbReference type="ARBA" id="ARBA00049800"/>
    </source>
</evidence>
<dbReference type="PROSITE" id="PS51184">
    <property type="entry name" value="JMJC"/>
    <property type="match status" value="1"/>
</dbReference>
<evidence type="ECO:0000313" key="23">
    <source>
        <dbReference type="Proteomes" id="UP000472268"/>
    </source>
</evidence>
<keyword evidence="23" id="KW-1185">Reference proteome</keyword>
<dbReference type="GO" id="GO:0106157">
    <property type="term" value="F:peptidyl-arginine 3-dioxygenase activity"/>
    <property type="evidence" value="ECO:0007669"/>
    <property type="project" value="UniProtKB-EC"/>
</dbReference>
<dbReference type="GO" id="GO:0010468">
    <property type="term" value="P:regulation of gene expression"/>
    <property type="evidence" value="ECO:0007669"/>
    <property type="project" value="UniProtKB-ARBA"/>
</dbReference>
<dbReference type="GO" id="GO:0048511">
    <property type="term" value="P:rhythmic process"/>
    <property type="evidence" value="ECO:0007669"/>
    <property type="project" value="UniProtKB-KW"/>
</dbReference>
<feature type="compositionally biased region" description="Basic and acidic residues" evidence="20">
    <location>
        <begin position="52"/>
        <end position="66"/>
    </location>
</feature>
<dbReference type="GO" id="GO:0046872">
    <property type="term" value="F:metal ion binding"/>
    <property type="evidence" value="ECO:0007669"/>
    <property type="project" value="UniProtKB-KW"/>
</dbReference>
<dbReference type="Ensembl" id="ENSSSUT00005035415.1">
    <property type="protein sequence ID" value="ENSSSUP00005031038.1"/>
    <property type="gene ID" value="ENSSSUG00005020014.1"/>
</dbReference>
<comment type="subcellular location">
    <subcellularLocation>
        <location evidence="2">Nucleus</location>
    </subcellularLocation>
</comment>
<reference evidence="22" key="3">
    <citation type="submission" date="2025-09" db="UniProtKB">
        <authorList>
            <consortium name="Ensembl"/>
        </authorList>
    </citation>
    <scope>IDENTIFICATION</scope>
</reference>
<dbReference type="EC" id="1.14.11.73" evidence="16"/>
<evidence type="ECO:0000256" key="11">
    <source>
        <dbReference type="ARBA" id="ARBA00023242"/>
    </source>
</evidence>
<evidence type="ECO:0000259" key="21">
    <source>
        <dbReference type="PROSITE" id="PS51184"/>
    </source>
</evidence>
<evidence type="ECO:0000256" key="18">
    <source>
        <dbReference type="ARBA" id="ARBA00082731"/>
    </source>
</evidence>
<name>A0A673V021_SURSU</name>
<keyword evidence="10" id="KW-0804">Transcription</keyword>
<dbReference type="InterPro" id="IPR041667">
    <property type="entry name" value="Cupin_8"/>
</dbReference>
<dbReference type="SUPFAM" id="SSF51197">
    <property type="entry name" value="Clavaminate synthase-like"/>
    <property type="match status" value="1"/>
</dbReference>
<reference evidence="22 23" key="1">
    <citation type="submission" date="2019-05" db="EMBL/GenBank/DDBJ databases">
        <title>A Chromosome-scale Meerkat (S. suricatta) Genome Assembly.</title>
        <authorList>
            <person name="Dudchenko O."/>
            <person name="Lieberman Aiden E."/>
            <person name="Tung J."/>
            <person name="Barreiro L.B."/>
            <person name="Clutton-Brock T.H."/>
        </authorList>
    </citation>
    <scope>NUCLEOTIDE SEQUENCE [LARGE SCALE GENOMIC DNA]</scope>
</reference>
<dbReference type="Proteomes" id="UP000472268">
    <property type="component" value="Chromosome 8"/>
</dbReference>
<sequence length="519" mass="58684">MTSPSLAGRSQPPRPFEQDWAGPWHRSLGARLGTPSRSDERRVIDTSARLTWRREPECSDQTEHLRRPLPLRHSKLPKLETALPLSDWLAGDPMAEDEGEREPQAGASGLQEALRALLPDSREGLALRLGERVERSVQGLLQEVAALFCARRGGECLQACEALLDYSWERLNTGPWQDVHPDWRRVYAFGCLLKAACLCEEPADASAVAEALKVCDLGLLMGAAILGDILTKVAAVLKAHLPSEKRPAPGPAQEQPREKKARTNRVWIPDVTSERTVPRLHCPSLQHFRKHFLVPGRPVILEGVADQWPCMHKWSVEYIQDVAGCRTVPVEVGSRYTDEEWSQTLMTVNEFVSKYIRDEPRDVGYLAQHQLFEQIPELKRDISIPDYCCLGDGDEEEITINAWFGPQGTVSPLHQDPQQNFLVQVMGRKYIRLYSPQESEALYPHDTHLLHNTSQVGTQGPRVTLRIPPSPPWLQRLDKWRLVSSRWTWRTPTWRSSPSLPRPHSCPASCLPERSCLSQ</sequence>
<evidence type="ECO:0000256" key="8">
    <source>
        <dbReference type="ARBA" id="ARBA00023015"/>
    </source>
</evidence>
<comment type="cofactor">
    <cofactor evidence="1">
        <name>Fe(2+)</name>
        <dbReference type="ChEBI" id="CHEBI:29033"/>
    </cofactor>
</comment>
<keyword evidence="9" id="KW-0090">Biological rhythms</keyword>
<keyword evidence="6" id="KW-0560">Oxidoreductase</keyword>
<keyword evidence="4" id="KW-0156">Chromatin regulator</keyword>
<evidence type="ECO:0000256" key="7">
    <source>
        <dbReference type="ARBA" id="ARBA00023004"/>
    </source>
</evidence>
<evidence type="ECO:0000256" key="20">
    <source>
        <dbReference type="SAM" id="MobiDB-lite"/>
    </source>
</evidence>
<evidence type="ECO:0000256" key="16">
    <source>
        <dbReference type="ARBA" id="ARBA00066610"/>
    </source>
</evidence>
<comment type="subunit">
    <text evidence="15">Can form homodimers (via JmjC domain). Found in a complex with RCCD1. Interacts (via N-terminus) with RCCD1 (via N-terminus); this interaction stimulates H3K36me3 and H3K36me2 demethylation. Interacts (via JmjC domain) with H3C1. Interacts with FBXL3 and PSMD2. Interacts with CRY1 in a FBXL3-dependent manner.</text>
</comment>
<evidence type="ECO:0000256" key="19">
    <source>
        <dbReference type="ARBA" id="ARBA00083941"/>
    </source>
</evidence>
<accession>A0A673V021</accession>
<dbReference type="Pfam" id="PF24472">
    <property type="entry name" value="ARM_KDM8_N"/>
    <property type="match status" value="1"/>
</dbReference>
<evidence type="ECO:0000313" key="22">
    <source>
        <dbReference type="Ensembl" id="ENSSSUP00005031038.1"/>
    </source>
</evidence>
<dbReference type="GO" id="GO:0031648">
    <property type="term" value="P:protein destabilization"/>
    <property type="evidence" value="ECO:0007669"/>
    <property type="project" value="UniProtKB-ARBA"/>
</dbReference>
<evidence type="ECO:0000256" key="2">
    <source>
        <dbReference type="ARBA" id="ARBA00004123"/>
    </source>
</evidence>
<evidence type="ECO:0000256" key="1">
    <source>
        <dbReference type="ARBA" id="ARBA00001954"/>
    </source>
</evidence>
<comment type="catalytic activity">
    <reaction evidence="14">
        <text>L-arginyl-[protein] + 2-oxoglutarate + O2 = (3R)-3-hydroxy-L-arginyl-[protein] + succinate + CO2</text>
        <dbReference type="Rhea" id="RHEA:56744"/>
        <dbReference type="Rhea" id="RHEA-COMP:10532"/>
        <dbReference type="Rhea" id="RHEA-COMP:14712"/>
        <dbReference type="ChEBI" id="CHEBI:15379"/>
        <dbReference type="ChEBI" id="CHEBI:16526"/>
        <dbReference type="ChEBI" id="CHEBI:16810"/>
        <dbReference type="ChEBI" id="CHEBI:29965"/>
        <dbReference type="ChEBI" id="CHEBI:30031"/>
        <dbReference type="ChEBI" id="CHEBI:78294"/>
        <dbReference type="EC" id="1.14.11.73"/>
    </reaction>
</comment>
<evidence type="ECO:0000256" key="9">
    <source>
        <dbReference type="ARBA" id="ARBA00023108"/>
    </source>
</evidence>
<dbReference type="Pfam" id="PF13621">
    <property type="entry name" value="Cupin_8"/>
    <property type="match status" value="1"/>
</dbReference>
<evidence type="ECO:0000256" key="6">
    <source>
        <dbReference type="ARBA" id="ARBA00023002"/>
    </source>
</evidence>
<keyword evidence="12" id="KW-0131">Cell cycle</keyword>